<comment type="caution">
    <text evidence="8">The sequence shown here is derived from an EMBL/GenBank/DDBJ whole genome shotgun (WGS) entry which is preliminary data.</text>
</comment>
<dbReference type="PANTHER" id="PTHR33217">
    <property type="entry name" value="TRANSPOSASE FOR INSERTION SEQUENCE ELEMENT IS1081"/>
    <property type="match status" value="1"/>
</dbReference>
<protein>
    <recommendedName>
        <fullName evidence="6">Mutator family transposase</fullName>
    </recommendedName>
</protein>
<evidence type="ECO:0000313" key="8">
    <source>
        <dbReference type="EMBL" id="GAA4704527.1"/>
    </source>
</evidence>
<feature type="compositionally biased region" description="Polar residues" evidence="7">
    <location>
        <begin position="85"/>
        <end position="94"/>
    </location>
</feature>
<dbReference type="NCBIfam" id="NF033543">
    <property type="entry name" value="transpos_IS256"/>
    <property type="match status" value="1"/>
</dbReference>
<dbReference type="PROSITE" id="PS01007">
    <property type="entry name" value="TRANSPOSASE_MUTATOR"/>
    <property type="match status" value="1"/>
</dbReference>
<reference evidence="9" key="1">
    <citation type="journal article" date="2019" name="Int. J. Syst. Evol. Microbiol.">
        <title>The Global Catalogue of Microorganisms (GCM) 10K type strain sequencing project: providing services to taxonomists for standard genome sequencing and annotation.</title>
        <authorList>
            <consortium name="The Broad Institute Genomics Platform"/>
            <consortium name="The Broad Institute Genome Sequencing Center for Infectious Disease"/>
            <person name="Wu L."/>
            <person name="Ma J."/>
        </authorList>
    </citation>
    <scope>NUCLEOTIDE SEQUENCE [LARGE SCALE GENOMIC DNA]</scope>
    <source>
        <strain evidence="9">JCM 17975</strain>
    </source>
</reference>
<name>A0ABP8XC67_9MICO</name>
<accession>A0ABP8XC67</accession>
<evidence type="ECO:0000256" key="7">
    <source>
        <dbReference type="SAM" id="MobiDB-lite"/>
    </source>
</evidence>
<keyword evidence="4 6" id="KW-0238">DNA-binding</keyword>
<evidence type="ECO:0000256" key="4">
    <source>
        <dbReference type="ARBA" id="ARBA00023125"/>
    </source>
</evidence>
<dbReference type="Proteomes" id="UP001500843">
    <property type="component" value="Unassembled WGS sequence"/>
</dbReference>
<gene>
    <name evidence="8" type="ORF">GCM10023198_27770</name>
</gene>
<dbReference type="Pfam" id="PF00872">
    <property type="entry name" value="Transposase_mut"/>
    <property type="match status" value="1"/>
</dbReference>
<dbReference type="InterPro" id="IPR001207">
    <property type="entry name" value="Transposase_mutator"/>
</dbReference>
<evidence type="ECO:0000256" key="6">
    <source>
        <dbReference type="RuleBase" id="RU365089"/>
    </source>
</evidence>
<sequence>MAIDKASREARRRAQAEGAQRLISSGVMDNLFAKIDAGEIELDGADGLIQQLIKTGLERGLQAELTEHVGYEKGDPEAHLHENSRNGSFPKTVGTSVGDVELRVPRDRNGTFTPRLVPTGSRRLSQLDEMIISLYAGGMTVRDIEHHLAATVGTELSRETISKIVDEIADEVLAWQHRPLEAFYPVIYLDALIVKVRDGGHVRNKAAHIAVGVDMDGVKHVLGIWVQHTEGAKFWAAVCAELANRGVRDVLIVCCDGLTGFPEAIEATWPDSMVQVCVVHLIRASMRFVSYGQRKAVAAALKPIYQAATADAARAELEAFAGSELGKANPRTVAVFENAWERFTPFLAFPPEVRRVIYTTNAIESLNFQLRKVTKNRGHFPNDQSVVKLLWLAICDIEDKRAHDRARERGRPLTERKASGRLVEGQVVTNWKKALEQLAIAFPERIEHYL</sequence>
<keyword evidence="3 6" id="KW-0815">Transposition</keyword>
<comment type="similarity">
    <text evidence="2 6">Belongs to the transposase mutator family.</text>
</comment>
<evidence type="ECO:0000256" key="5">
    <source>
        <dbReference type="ARBA" id="ARBA00023172"/>
    </source>
</evidence>
<feature type="region of interest" description="Disordered" evidence="7">
    <location>
        <begin position="75"/>
        <end position="94"/>
    </location>
</feature>
<evidence type="ECO:0000256" key="3">
    <source>
        <dbReference type="ARBA" id="ARBA00022578"/>
    </source>
</evidence>
<evidence type="ECO:0000256" key="2">
    <source>
        <dbReference type="ARBA" id="ARBA00010961"/>
    </source>
</evidence>
<dbReference type="PANTHER" id="PTHR33217:SF8">
    <property type="entry name" value="MUTATOR FAMILY TRANSPOSASE"/>
    <property type="match status" value="1"/>
</dbReference>
<evidence type="ECO:0000256" key="1">
    <source>
        <dbReference type="ARBA" id="ARBA00002190"/>
    </source>
</evidence>
<feature type="compositionally biased region" description="Basic and acidic residues" evidence="7">
    <location>
        <begin position="75"/>
        <end position="84"/>
    </location>
</feature>
<evidence type="ECO:0000313" key="9">
    <source>
        <dbReference type="Proteomes" id="UP001500843"/>
    </source>
</evidence>
<comment type="function">
    <text evidence="1 6">Required for the transposition of the insertion element.</text>
</comment>
<keyword evidence="9" id="KW-1185">Reference proteome</keyword>
<keyword evidence="6" id="KW-0814">Transposable element</keyword>
<proteinExistence type="inferred from homology"/>
<organism evidence="8 9">
    <name type="scientific">Promicromonospora umidemergens</name>
    <dbReference type="NCBI Taxonomy" id="629679"/>
    <lineage>
        <taxon>Bacteria</taxon>
        <taxon>Bacillati</taxon>
        <taxon>Actinomycetota</taxon>
        <taxon>Actinomycetes</taxon>
        <taxon>Micrococcales</taxon>
        <taxon>Promicromonosporaceae</taxon>
        <taxon>Promicromonospora</taxon>
    </lineage>
</organism>
<dbReference type="EMBL" id="BAABHM010000011">
    <property type="protein sequence ID" value="GAA4704527.1"/>
    <property type="molecule type" value="Genomic_DNA"/>
</dbReference>
<keyword evidence="5 6" id="KW-0233">DNA recombination</keyword>